<evidence type="ECO:0000313" key="2">
    <source>
        <dbReference type="EMBL" id="KAF0729556.1"/>
    </source>
</evidence>
<dbReference type="EMBL" id="VJMJ01000163">
    <property type="protein sequence ID" value="KAF0729556.1"/>
    <property type="molecule type" value="Genomic_DNA"/>
</dbReference>
<name>A0A6G0WQA8_9STRA</name>
<evidence type="ECO:0008006" key="4">
    <source>
        <dbReference type="Google" id="ProtNLM"/>
    </source>
</evidence>
<reference evidence="2 3" key="1">
    <citation type="submission" date="2019-07" db="EMBL/GenBank/DDBJ databases">
        <title>Genomics analysis of Aphanomyces spp. identifies a new class of oomycete effector associated with host adaptation.</title>
        <authorList>
            <person name="Gaulin E."/>
        </authorList>
    </citation>
    <scope>NUCLEOTIDE SEQUENCE [LARGE SCALE GENOMIC DNA]</scope>
    <source>
        <strain evidence="2 3">ATCC 201684</strain>
    </source>
</reference>
<dbReference type="VEuPathDB" id="FungiDB:AeMF1_011787"/>
<dbReference type="AlphaFoldDB" id="A0A6G0WQA8"/>
<comment type="caution">
    <text evidence="2">The sequence shown here is derived from an EMBL/GenBank/DDBJ whole genome shotgun (WGS) entry which is preliminary data.</text>
</comment>
<gene>
    <name evidence="2" type="ORF">Ae201684_012824</name>
</gene>
<feature type="compositionally biased region" description="Polar residues" evidence="1">
    <location>
        <begin position="150"/>
        <end position="159"/>
    </location>
</feature>
<feature type="region of interest" description="Disordered" evidence="1">
    <location>
        <begin position="147"/>
        <end position="171"/>
    </location>
</feature>
<keyword evidence="3" id="KW-1185">Reference proteome</keyword>
<organism evidence="2 3">
    <name type="scientific">Aphanomyces euteiches</name>
    <dbReference type="NCBI Taxonomy" id="100861"/>
    <lineage>
        <taxon>Eukaryota</taxon>
        <taxon>Sar</taxon>
        <taxon>Stramenopiles</taxon>
        <taxon>Oomycota</taxon>
        <taxon>Saprolegniomycetes</taxon>
        <taxon>Saprolegniales</taxon>
        <taxon>Verrucalvaceae</taxon>
        <taxon>Aphanomyces</taxon>
    </lineage>
</organism>
<dbReference type="PANTHER" id="PTHR31827">
    <property type="entry name" value="EMB|CAB89363.1"/>
    <property type="match status" value="1"/>
</dbReference>
<sequence length="181" mass="19857">MADVCHFNGCSNAVVAGSIKCAFHKHREICTGAIDCRNQVYARRRCVKHGGKVKCCHVDCSANARVGCLCTRHGGNPRKKLCTHPGCEKVAHAHDKCVGHGGGHRCKADNCKKHARRRGYCQRHGRDIMPQLFPPLSTAPRAMKVVAKRSTPSETTTSLRKQEDDDAIDAETAQDPYAILI</sequence>
<dbReference type="PANTHER" id="PTHR31827:SF1">
    <property type="entry name" value="EMB|CAB89363.1"/>
    <property type="match status" value="1"/>
</dbReference>
<proteinExistence type="predicted"/>
<evidence type="ECO:0000313" key="3">
    <source>
        <dbReference type="Proteomes" id="UP000481153"/>
    </source>
</evidence>
<protein>
    <recommendedName>
        <fullName evidence="4">WRKY transcription factor 19</fullName>
    </recommendedName>
</protein>
<accession>A0A6G0WQA8</accession>
<dbReference type="Proteomes" id="UP000481153">
    <property type="component" value="Unassembled WGS sequence"/>
</dbReference>
<evidence type="ECO:0000256" key="1">
    <source>
        <dbReference type="SAM" id="MobiDB-lite"/>
    </source>
</evidence>